<evidence type="ECO:0000313" key="3">
    <source>
        <dbReference type="EMBL" id="KAK4878841.1"/>
    </source>
</evidence>
<gene>
    <name evidence="3" type="ORF">RN001_011347</name>
</gene>
<protein>
    <recommendedName>
        <fullName evidence="2">CRAL-TRIO domain-containing protein</fullName>
    </recommendedName>
</protein>
<dbReference type="CDD" id="cd00170">
    <property type="entry name" value="SEC14"/>
    <property type="match status" value="1"/>
</dbReference>
<dbReference type="GO" id="GO:1902936">
    <property type="term" value="F:phosphatidylinositol bisphosphate binding"/>
    <property type="evidence" value="ECO:0007669"/>
    <property type="project" value="TreeGrafter"/>
</dbReference>
<dbReference type="AlphaFoldDB" id="A0AAN7PBW0"/>
<dbReference type="InterPro" id="IPR036865">
    <property type="entry name" value="CRAL-TRIO_dom_sf"/>
</dbReference>
<dbReference type="PROSITE" id="PS50191">
    <property type="entry name" value="CRAL_TRIO"/>
    <property type="match status" value="1"/>
</dbReference>
<dbReference type="PANTHER" id="PTHR10174:SF213">
    <property type="entry name" value="CRAL-TRIO DOMAIN-CONTAINING PROTEIN"/>
    <property type="match status" value="1"/>
</dbReference>
<evidence type="ECO:0000313" key="4">
    <source>
        <dbReference type="Proteomes" id="UP001353858"/>
    </source>
</evidence>
<dbReference type="InterPro" id="IPR001251">
    <property type="entry name" value="CRAL-TRIO_dom"/>
</dbReference>
<dbReference type="Pfam" id="PF00650">
    <property type="entry name" value="CRAL_TRIO"/>
    <property type="match status" value="1"/>
</dbReference>
<evidence type="ECO:0000256" key="1">
    <source>
        <dbReference type="SAM" id="MobiDB-lite"/>
    </source>
</evidence>
<reference evidence="4" key="1">
    <citation type="submission" date="2023-01" db="EMBL/GenBank/DDBJ databases">
        <title>Key to firefly adult light organ development and bioluminescence: homeobox transcription factors regulate luciferase expression and transportation to peroxisome.</title>
        <authorList>
            <person name="Fu X."/>
        </authorList>
    </citation>
    <scope>NUCLEOTIDE SEQUENCE [LARGE SCALE GENOMIC DNA]</scope>
</reference>
<feature type="region of interest" description="Disordered" evidence="1">
    <location>
        <begin position="274"/>
        <end position="299"/>
    </location>
</feature>
<accession>A0AAN7PBW0</accession>
<name>A0AAN7PBW0_9COLE</name>
<sequence length="299" mass="34405">MSSTLADVENEYAKNKNLRKEDIRALREWADKQPHLPKISELQYILFLQSCYFSIEMTKATIDTFFTVKTLCPEFFANRDPTDAKFAEHLNVGAYIPLPKTTPEGYRVIFCKVMDSDASKYSFNEQIKNFDMSIMLWMMMEGTAEGLLIVMDMDGITFAHMTKLNVMGLKKFFLYLQEAMPVRLKGLHFINVVPFMDKFMALIKPFMKKELLSVLHLHTDSLDSLHKYVPQDCLPSNFGGKAAPIVQLHEQVKTKLCQNADFFKMDEKQLVDESKRMGKPKSANDIFGTEGSFKKLDID</sequence>
<organism evidence="3 4">
    <name type="scientific">Aquatica leii</name>
    <dbReference type="NCBI Taxonomy" id="1421715"/>
    <lineage>
        <taxon>Eukaryota</taxon>
        <taxon>Metazoa</taxon>
        <taxon>Ecdysozoa</taxon>
        <taxon>Arthropoda</taxon>
        <taxon>Hexapoda</taxon>
        <taxon>Insecta</taxon>
        <taxon>Pterygota</taxon>
        <taxon>Neoptera</taxon>
        <taxon>Endopterygota</taxon>
        <taxon>Coleoptera</taxon>
        <taxon>Polyphaga</taxon>
        <taxon>Elateriformia</taxon>
        <taxon>Elateroidea</taxon>
        <taxon>Lampyridae</taxon>
        <taxon>Luciolinae</taxon>
        <taxon>Aquatica</taxon>
    </lineage>
</organism>
<dbReference type="SUPFAM" id="SSF52087">
    <property type="entry name" value="CRAL/TRIO domain"/>
    <property type="match status" value="1"/>
</dbReference>
<feature type="domain" description="CRAL-TRIO" evidence="2">
    <location>
        <begin position="83"/>
        <end position="246"/>
    </location>
</feature>
<evidence type="ECO:0000259" key="2">
    <source>
        <dbReference type="PROSITE" id="PS50191"/>
    </source>
</evidence>
<keyword evidence="4" id="KW-1185">Reference proteome</keyword>
<proteinExistence type="predicted"/>
<dbReference type="PANTHER" id="PTHR10174">
    <property type="entry name" value="ALPHA-TOCOPHEROL TRANSFER PROTEIN-RELATED"/>
    <property type="match status" value="1"/>
</dbReference>
<dbReference type="GO" id="GO:0016020">
    <property type="term" value="C:membrane"/>
    <property type="evidence" value="ECO:0007669"/>
    <property type="project" value="TreeGrafter"/>
</dbReference>
<dbReference type="InterPro" id="IPR036273">
    <property type="entry name" value="CRAL/TRIO_N_dom_sf"/>
</dbReference>
<comment type="caution">
    <text evidence="3">The sequence shown here is derived from an EMBL/GenBank/DDBJ whole genome shotgun (WGS) entry which is preliminary data.</text>
</comment>
<dbReference type="EMBL" id="JARPUR010000004">
    <property type="protein sequence ID" value="KAK4878841.1"/>
    <property type="molecule type" value="Genomic_DNA"/>
</dbReference>
<dbReference type="PRINTS" id="PR00180">
    <property type="entry name" value="CRETINALDHBP"/>
</dbReference>
<dbReference type="Gene3D" id="3.40.525.10">
    <property type="entry name" value="CRAL-TRIO lipid binding domain"/>
    <property type="match status" value="1"/>
</dbReference>
<dbReference type="SUPFAM" id="SSF46938">
    <property type="entry name" value="CRAL/TRIO N-terminal domain"/>
    <property type="match status" value="1"/>
</dbReference>
<dbReference type="Proteomes" id="UP001353858">
    <property type="component" value="Unassembled WGS sequence"/>
</dbReference>
<dbReference type="SMART" id="SM00516">
    <property type="entry name" value="SEC14"/>
    <property type="match status" value="1"/>
</dbReference>